<reference evidence="2 3" key="1">
    <citation type="submission" date="2015-11" db="EMBL/GenBank/DDBJ databases">
        <title>Genomic analysis of 38 Legionella species identifies large and diverse effector repertoires.</title>
        <authorList>
            <person name="Burstein D."/>
            <person name="Amaro F."/>
            <person name="Zusman T."/>
            <person name="Lifshitz Z."/>
            <person name="Cohen O."/>
            <person name="Gilbert J.A."/>
            <person name="Pupko T."/>
            <person name="Shuman H.A."/>
            <person name="Segal G."/>
        </authorList>
    </citation>
    <scope>NUCLEOTIDE SEQUENCE [LARGE SCALE GENOMIC DNA]</scope>
    <source>
        <strain evidence="2 3">WIGA</strain>
    </source>
</reference>
<dbReference type="Proteomes" id="UP000054695">
    <property type="component" value="Unassembled WGS sequence"/>
</dbReference>
<sequence>MRVINKLSLATVLGVLAISPSVYSAEIPDISGSYKCSYHDPFTTPNDGTETVVFKKNGDVYKISGIPTGSVFPYYIGKGIFNKNVGNAIGYIFWQPKSPSVTTIQLFTIKPDGSLDGVFAESNKDKGGTETCTKAAQQ</sequence>
<feature type="signal peptide" evidence="1">
    <location>
        <begin position="1"/>
        <end position="24"/>
    </location>
</feature>
<organism evidence="2 3">
    <name type="scientific">Legionella bozemanae</name>
    <name type="common">Fluoribacter bozemanae</name>
    <dbReference type="NCBI Taxonomy" id="447"/>
    <lineage>
        <taxon>Bacteria</taxon>
        <taxon>Pseudomonadati</taxon>
        <taxon>Pseudomonadota</taxon>
        <taxon>Gammaproteobacteria</taxon>
        <taxon>Legionellales</taxon>
        <taxon>Legionellaceae</taxon>
        <taxon>Legionella</taxon>
    </lineage>
</organism>
<proteinExistence type="predicted"/>
<feature type="chain" id="PRO_5006910962" description="Secreted protein" evidence="1">
    <location>
        <begin position="25"/>
        <end position="138"/>
    </location>
</feature>
<evidence type="ECO:0000313" key="2">
    <source>
        <dbReference type="EMBL" id="KTC71136.1"/>
    </source>
</evidence>
<dbReference type="AlphaFoldDB" id="A0A0W0RJ70"/>
<evidence type="ECO:0000313" key="3">
    <source>
        <dbReference type="Proteomes" id="UP000054695"/>
    </source>
</evidence>
<keyword evidence="3" id="KW-1185">Reference proteome</keyword>
<dbReference type="PATRIC" id="fig|447.4.peg.2887"/>
<protein>
    <recommendedName>
        <fullName evidence="4">Secreted protein</fullName>
    </recommendedName>
</protein>
<keyword evidence="1" id="KW-0732">Signal</keyword>
<evidence type="ECO:0008006" key="4">
    <source>
        <dbReference type="Google" id="ProtNLM"/>
    </source>
</evidence>
<name>A0A0W0RJ70_LEGBO</name>
<evidence type="ECO:0000256" key="1">
    <source>
        <dbReference type="SAM" id="SignalP"/>
    </source>
</evidence>
<dbReference type="STRING" id="447.Lboz_2713"/>
<comment type="caution">
    <text evidence="2">The sequence shown here is derived from an EMBL/GenBank/DDBJ whole genome shotgun (WGS) entry which is preliminary data.</text>
</comment>
<dbReference type="OrthoDB" id="5640303at2"/>
<dbReference type="RefSeq" id="WP_058460306.1">
    <property type="nucleotide sequence ID" value="NZ_CAAAIY010000002.1"/>
</dbReference>
<gene>
    <name evidence="2" type="ORF">Lboz_2713</name>
</gene>
<accession>A0A0W0RJ70</accession>
<dbReference type="EMBL" id="LNXU01000032">
    <property type="protein sequence ID" value="KTC71136.1"/>
    <property type="molecule type" value="Genomic_DNA"/>
</dbReference>